<dbReference type="CDD" id="cd14014">
    <property type="entry name" value="STKc_PknB_like"/>
    <property type="match status" value="1"/>
</dbReference>
<keyword evidence="1 3" id="KW-0547">Nucleotide-binding</keyword>
<dbReference type="Pfam" id="PF00069">
    <property type="entry name" value="Pkinase"/>
    <property type="match status" value="1"/>
</dbReference>
<sequence length="272" mass="30496">MNILACFGIRSAPKRFTKIRKLGSGSFSIVHIVRDNTTGDKAVMKSAIKNDDESEKIFKREYCIVQSLSHKNIIAPLEFGFHNDTPFIILPVFKQDMLTRLLGKLLTQIQQNTFTRAMVGALSHAHARNIVHRDIKPDNIFINDSFADAVLADWGFAVDLNTHIPTGSVGSLSYAAPEVGIVFSSIDWKKADVFSLGVTLYTIFSVDDLLERTNSLAYTPSQESIDKKINKMNCGVQLKNLLKQMVRIDQNERITMAEAMNHPYINDISSVF</sequence>
<dbReference type="PROSITE" id="PS00107">
    <property type="entry name" value="PROTEIN_KINASE_ATP"/>
    <property type="match status" value="1"/>
</dbReference>
<name>A7IUS3_PBCVM</name>
<dbReference type="InterPro" id="IPR000719">
    <property type="entry name" value="Prot_kinase_dom"/>
</dbReference>
<reference evidence="5 6" key="1">
    <citation type="journal article" date="2007" name="Virology">
        <title>Sequence and annotation of the 314-kb MT325 and the 321-kb FR483 viruses that infect Chlorella Pbi.</title>
        <authorList>
            <person name="Fitzgerald L.A."/>
            <person name="Graves M.V."/>
            <person name="Li X."/>
            <person name="Feldblyum T."/>
            <person name="Hartigan J."/>
            <person name="Van Etten J.L."/>
        </authorList>
    </citation>
    <scope>NUCLEOTIDE SEQUENCE [LARGE SCALE GENOMIC DNA]</scope>
    <source>
        <strain evidence="5 6">MT325</strain>
    </source>
</reference>
<dbReference type="Proteomes" id="UP000246715">
    <property type="component" value="Segment"/>
</dbReference>
<gene>
    <name evidence="5" type="primary">M543R</name>
    <name evidence="5" type="ORF">MT325_M543R</name>
</gene>
<dbReference type="PROSITE" id="PS00108">
    <property type="entry name" value="PROTEIN_KINASE_ST"/>
    <property type="match status" value="1"/>
</dbReference>
<dbReference type="Gene3D" id="1.10.510.10">
    <property type="entry name" value="Transferase(Phosphotransferase) domain 1"/>
    <property type="match status" value="1"/>
</dbReference>
<keyword evidence="2 3" id="KW-0067">ATP-binding</keyword>
<proteinExistence type="predicted"/>
<dbReference type="PANTHER" id="PTHR44167:SF30">
    <property type="entry name" value="PHOSPHORYLASE KINASE"/>
    <property type="match status" value="1"/>
</dbReference>
<dbReference type="PROSITE" id="PS50011">
    <property type="entry name" value="PROTEIN_KINASE_DOM"/>
    <property type="match status" value="1"/>
</dbReference>
<dbReference type="GO" id="GO:0004674">
    <property type="term" value="F:protein serine/threonine kinase activity"/>
    <property type="evidence" value="ECO:0007669"/>
    <property type="project" value="TreeGrafter"/>
</dbReference>
<dbReference type="SMART" id="SM00220">
    <property type="entry name" value="S_TKc"/>
    <property type="match status" value="1"/>
</dbReference>
<organismHost>
    <name type="scientific">Paramecium bursaria</name>
    <dbReference type="NCBI Taxonomy" id="74790"/>
</organismHost>
<evidence type="ECO:0000256" key="2">
    <source>
        <dbReference type="ARBA" id="ARBA00022840"/>
    </source>
</evidence>
<dbReference type="GO" id="GO:0005524">
    <property type="term" value="F:ATP binding"/>
    <property type="evidence" value="ECO:0007669"/>
    <property type="project" value="UniProtKB-UniRule"/>
</dbReference>
<organism evidence="5 6">
    <name type="scientific">Paramecium bursaria Chlorella virus MT325</name>
    <name type="common">PBCV-MT325</name>
    <dbReference type="NCBI Taxonomy" id="346932"/>
    <lineage>
        <taxon>Viruses</taxon>
        <taxon>Varidnaviria</taxon>
        <taxon>Bamfordvirae</taxon>
        <taxon>Nucleocytoviricota</taxon>
        <taxon>Megaviricetes</taxon>
        <taxon>Algavirales</taxon>
        <taxon>Phycodnaviridae</taxon>
        <taxon>Chlorovirus</taxon>
        <taxon>Chlorovirus conductrix</taxon>
        <taxon>Paramecium bursaria Chlorella virus A1</taxon>
    </lineage>
</organism>
<protein>
    <submittedName>
        <fullName evidence="5">Uncharacterized protein M543R</fullName>
    </submittedName>
</protein>
<feature type="binding site" evidence="3">
    <location>
        <position position="49"/>
    </location>
    <ligand>
        <name>ATP</name>
        <dbReference type="ChEBI" id="CHEBI:30616"/>
    </ligand>
</feature>
<accession>A7IUS3</accession>
<evidence type="ECO:0000313" key="6">
    <source>
        <dbReference type="Proteomes" id="UP000246715"/>
    </source>
</evidence>
<dbReference type="EMBL" id="DQ491001">
    <property type="protein sequence ID" value="ABT14097.1"/>
    <property type="molecule type" value="Genomic_DNA"/>
</dbReference>
<evidence type="ECO:0000256" key="1">
    <source>
        <dbReference type="ARBA" id="ARBA00022741"/>
    </source>
</evidence>
<evidence type="ECO:0000313" key="5">
    <source>
        <dbReference type="EMBL" id="ABT14097.1"/>
    </source>
</evidence>
<dbReference type="InterPro" id="IPR008271">
    <property type="entry name" value="Ser/Thr_kinase_AS"/>
</dbReference>
<evidence type="ECO:0000256" key="3">
    <source>
        <dbReference type="PROSITE-ProRule" id="PRU10141"/>
    </source>
</evidence>
<dbReference type="InterPro" id="IPR011009">
    <property type="entry name" value="Kinase-like_dom_sf"/>
</dbReference>
<dbReference type="PANTHER" id="PTHR44167">
    <property type="entry name" value="OVARIAN-SPECIFIC SERINE/THREONINE-PROTEIN KINASE LOK-RELATED"/>
    <property type="match status" value="1"/>
</dbReference>
<feature type="domain" description="Protein kinase" evidence="4">
    <location>
        <begin position="16"/>
        <end position="265"/>
    </location>
</feature>
<dbReference type="Gene3D" id="3.30.200.20">
    <property type="entry name" value="Phosphorylase Kinase, domain 1"/>
    <property type="match status" value="1"/>
</dbReference>
<dbReference type="InterPro" id="IPR017441">
    <property type="entry name" value="Protein_kinase_ATP_BS"/>
</dbReference>
<dbReference type="SUPFAM" id="SSF56112">
    <property type="entry name" value="Protein kinase-like (PK-like)"/>
    <property type="match status" value="1"/>
</dbReference>
<evidence type="ECO:0000259" key="4">
    <source>
        <dbReference type="PROSITE" id="PS50011"/>
    </source>
</evidence>